<dbReference type="AlphaFoldDB" id="A0A7W8M5R8"/>
<dbReference type="EMBL" id="JACHFW010000007">
    <property type="protein sequence ID" value="MBB5264847.1"/>
    <property type="molecule type" value="Genomic_DNA"/>
</dbReference>
<dbReference type="PRINTS" id="PR00039">
    <property type="entry name" value="HTHLYSR"/>
</dbReference>
<dbReference type="InterPro" id="IPR005119">
    <property type="entry name" value="LysR_subst-bd"/>
</dbReference>
<proteinExistence type="inferred from homology"/>
<dbReference type="InterPro" id="IPR036388">
    <property type="entry name" value="WH-like_DNA-bd_sf"/>
</dbReference>
<evidence type="ECO:0000313" key="7">
    <source>
        <dbReference type="Proteomes" id="UP000543642"/>
    </source>
</evidence>
<accession>A0A7W8M5R8</accession>
<evidence type="ECO:0000259" key="5">
    <source>
        <dbReference type="PROSITE" id="PS50931"/>
    </source>
</evidence>
<comment type="similarity">
    <text evidence="1">Belongs to the LysR transcriptional regulatory family.</text>
</comment>
<dbReference type="GO" id="GO:0003700">
    <property type="term" value="F:DNA-binding transcription factor activity"/>
    <property type="evidence" value="ECO:0007669"/>
    <property type="project" value="InterPro"/>
</dbReference>
<keyword evidence="7" id="KW-1185">Reference proteome</keyword>
<dbReference type="GO" id="GO:0000976">
    <property type="term" value="F:transcription cis-regulatory region binding"/>
    <property type="evidence" value="ECO:0007669"/>
    <property type="project" value="TreeGrafter"/>
</dbReference>
<dbReference type="RefSeq" id="WP_183773846.1">
    <property type="nucleotide sequence ID" value="NZ_JACHFW010000007.1"/>
</dbReference>
<sequence>MLDYRVYTFLEVCKTMNYTKASQVLNITQPNVTQHIRWLEERYGKKLFSYEKRRLVLTSAGELLKKSAISMAYEERLLAEQMEKLSDSGGKMAFGITKSVNESAMKCRIIELIQTRMCGNVYFYVDNTARLIKKMMDQDIDFAIVEGNFDQGQFDHIVLSREPFIPVRGREYRLRRPVKSLEDLCGERLIIREEGSGTRNILESILLSRNLSYGNFESIMEIGDISAIKMLLMEGCGITFMYATAIEKELEDGKFVEIPLNNLDVCHDFSLVWPRNSAFRHMFEALAQNFTRCREGAGQEGLRQ</sequence>
<comment type="caution">
    <text evidence="6">The sequence shown here is derived from an EMBL/GenBank/DDBJ whole genome shotgun (WGS) entry which is preliminary data.</text>
</comment>
<dbReference type="InterPro" id="IPR036390">
    <property type="entry name" value="WH_DNA-bd_sf"/>
</dbReference>
<dbReference type="Pfam" id="PF03466">
    <property type="entry name" value="LysR_substrate"/>
    <property type="match status" value="1"/>
</dbReference>
<dbReference type="InterPro" id="IPR000847">
    <property type="entry name" value="LysR_HTH_N"/>
</dbReference>
<gene>
    <name evidence="6" type="ORF">HNP82_001986</name>
</gene>
<dbReference type="Gene3D" id="3.40.190.10">
    <property type="entry name" value="Periplasmic binding protein-like II"/>
    <property type="match status" value="2"/>
</dbReference>
<evidence type="ECO:0000256" key="4">
    <source>
        <dbReference type="ARBA" id="ARBA00023163"/>
    </source>
</evidence>
<dbReference type="PANTHER" id="PTHR30126:SF91">
    <property type="entry name" value="LYSR FAMILY TRANSCRIPTIONAL REGULATOR"/>
    <property type="match status" value="1"/>
</dbReference>
<dbReference type="SUPFAM" id="SSF53850">
    <property type="entry name" value="Periplasmic binding protein-like II"/>
    <property type="match status" value="1"/>
</dbReference>
<evidence type="ECO:0000313" key="6">
    <source>
        <dbReference type="EMBL" id="MBB5264847.1"/>
    </source>
</evidence>
<protein>
    <submittedName>
        <fullName evidence="6">DNA-binding transcriptional LysR family regulator</fullName>
    </submittedName>
</protein>
<dbReference type="PANTHER" id="PTHR30126">
    <property type="entry name" value="HTH-TYPE TRANSCRIPTIONAL REGULATOR"/>
    <property type="match status" value="1"/>
</dbReference>
<dbReference type="SUPFAM" id="SSF46785">
    <property type="entry name" value="Winged helix' DNA-binding domain"/>
    <property type="match status" value="1"/>
</dbReference>
<evidence type="ECO:0000256" key="2">
    <source>
        <dbReference type="ARBA" id="ARBA00023015"/>
    </source>
</evidence>
<dbReference type="Proteomes" id="UP000543642">
    <property type="component" value="Unassembled WGS sequence"/>
</dbReference>
<name>A0A7W8M5R8_9FIRM</name>
<keyword evidence="3 6" id="KW-0238">DNA-binding</keyword>
<keyword evidence="4" id="KW-0804">Transcription</keyword>
<dbReference type="Gene3D" id="1.10.10.10">
    <property type="entry name" value="Winged helix-like DNA-binding domain superfamily/Winged helix DNA-binding domain"/>
    <property type="match status" value="1"/>
</dbReference>
<dbReference type="PROSITE" id="PS50931">
    <property type="entry name" value="HTH_LYSR"/>
    <property type="match status" value="1"/>
</dbReference>
<feature type="domain" description="HTH lysR-type" evidence="5">
    <location>
        <begin position="1"/>
        <end position="58"/>
    </location>
</feature>
<evidence type="ECO:0000256" key="1">
    <source>
        <dbReference type="ARBA" id="ARBA00009437"/>
    </source>
</evidence>
<dbReference type="Pfam" id="PF00126">
    <property type="entry name" value="HTH_1"/>
    <property type="match status" value="1"/>
</dbReference>
<evidence type="ECO:0000256" key="3">
    <source>
        <dbReference type="ARBA" id="ARBA00023125"/>
    </source>
</evidence>
<organism evidence="6 7">
    <name type="scientific">Catenibacillus scindens</name>
    <dbReference type="NCBI Taxonomy" id="673271"/>
    <lineage>
        <taxon>Bacteria</taxon>
        <taxon>Bacillati</taxon>
        <taxon>Bacillota</taxon>
        <taxon>Clostridia</taxon>
        <taxon>Lachnospirales</taxon>
        <taxon>Lachnospiraceae</taxon>
        <taxon>Catenibacillus</taxon>
    </lineage>
</organism>
<keyword evidence="2" id="KW-0805">Transcription regulation</keyword>
<reference evidence="6 7" key="1">
    <citation type="submission" date="2020-08" db="EMBL/GenBank/DDBJ databases">
        <title>Genomic Encyclopedia of Type Strains, Phase IV (KMG-IV): sequencing the most valuable type-strain genomes for metagenomic binning, comparative biology and taxonomic classification.</title>
        <authorList>
            <person name="Goeker M."/>
        </authorList>
    </citation>
    <scope>NUCLEOTIDE SEQUENCE [LARGE SCALE GENOMIC DNA]</scope>
    <source>
        <strain evidence="6 7">DSM 106146</strain>
    </source>
</reference>